<dbReference type="Proteomes" id="UP001419268">
    <property type="component" value="Unassembled WGS sequence"/>
</dbReference>
<reference evidence="2 3" key="1">
    <citation type="submission" date="2024-01" db="EMBL/GenBank/DDBJ databases">
        <title>Genome assemblies of Stephania.</title>
        <authorList>
            <person name="Yang L."/>
        </authorList>
    </citation>
    <scope>NUCLEOTIDE SEQUENCE [LARGE SCALE GENOMIC DNA]</scope>
    <source>
        <strain evidence="2">JXDWG</strain>
        <tissue evidence="2">Leaf</tissue>
    </source>
</reference>
<dbReference type="AlphaFoldDB" id="A0AAP0NV07"/>
<evidence type="ECO:0000256" key="1">
    <source>
        <dbReference type="SAM" id="MobiDB-lite"/>
    </source>
</evidence>
<protein>
    <submittedName>
        <fullName evidence="2">Uncharacterized protein</fullName>
    </submittedName>
</protein>
<dbReference type="EMBL" id="JBBNAG010000007">
    <property type="protein sequence ID" value="KAK9119379.1"/>
    <property type="molecule type" value="Genomic_DNA"/>
</dbReference>
<keyword evidence="3" id="KW-1185">Reference proteome</keyword>
<name>A0AAP0NV07_9MAGN</name>
<proteinExistence type="predicted"/>
<comment type="caution">
    <text evidence="2">The sequence shown here is derived from an EMBL/GenBank/DDBJ whole genome shotgun (WGS) entry which is preliminary data.</text>
</comment>
<evidence type="ECO:0000313" key="2">
    <source>
        <dbReference type="EMBL" id="KAK9119379.1"/>
    </source>
</evidence>
<organism evidence="2 3">
    <name type="scientific">Stephania cephalantha</name>
    <dbReference type="NCBI Taxonomy" id="152367"/>
    <lineage>
        <taxon>Eukaryota</taxon>
        <taxon>Viridiplantae</taxon>
        <taxon>Streptophyta</taxon>
        <taxon>Embryophyta</taxon>
        <taxon>Tracheophyta</taxon>
        <taxon>Spermatophyta</taxon>
        <taxon>Magnoliopsida</taxon>
        <taxon>Ranunculales</taxon>
        <taxon>Menispermaceae</taxon>
        <taxon>Menispermoideae</taxon>
        <taxon>Cissampelideae</taxon>
        <taxon>Stephania</taxon>
    </lineage>
</organism>
<evidence type="ECO:0000313" key="3">
    <source>
        <dbReference type="Proteomes" id="UP001419268"/>
    </source>
</evidence>
<accession>A0AAP0NV07</accession>
<sequence>MRDGVAGSSSTASAPISPTGSTAPSNSSKHPHLRLPSARAPPPPLLLRLLVLPPPHHRPNHAFDLALTPISSPTLSPVPLVYTVAIPTTSSSSSPTPTASSPLASSVSATRTPTPSSPRKGMRKLRNGNPTWQ</sequence>
<feature type="region of interest" description="Disordered" evidence="1">
    <location>
        <begin position="87"/>
        <end position="133"/>
    </location>
</feature>
<gene>
    <name evidence="2" type="ORF">Scep_017472</name>
</gene>
<feature type="compositionally biased region" description="Low complexity" evidence="1">
    <location>
        <begin position="1"/>
        <end position="25"/>
    </location>
</feature>
<feature type="region of interest" description="Disordered" evidence="1">
    <location>
        <begin position="1"/>
        <end position="45"/>
    </location>
</feature>
<feature type="compositionally biased region" description="Low complexity" evidence="1">
    <location>
        <begin position="87"/>
        <end position="110"/>
    </location>
</feature>